<dbReference type="STRING" id="420662.Mpe_A2082"/>
<dbReference type="AlphaFoldDB" id="A2SHJ9"/>
<evidence type="ECO:0000313" key="2">
    <source>
        <dbReference type="Proteomes" id="UP000000366"/>
    </source>
</evidence>
<dbReference type="KEGG" id="mpt:Mpe_A2082"/>
<dbReference type="InterPro" id="IPR049874">
    <property type="entry name" value="ROK_cs"/>
</dbReference>
<dbReference type="Pfam" id="PF00480">
    <property type="entry name" value="ROK"/>
    <property type="match status" value="1"/>
</dbReference>
<organism evidence="1 2">
    <name type="scientific">Methylibium petroleiphilum (strain ATCC BAA-1232 / LMG 22953 / PM1)</name>
    <dbReference type="NCBI Taxonomy" id="420662"/>
    <lineage>
        <taxon>Bacteria</taxon>
        <taxon>Pseudomonadati</taxon>
        <taxon>Pseudomonadota</taxon>
        <taxon>Betaproteobacteria</taxon>
        <taxon>Burkholderiales</taxon>
        <taxon>Sphaerotilaceae</taxon>
        <taxon>Methylibium</taxon>
    </lineage>
</organism>
<dbReference type="GO" id="GO:0045127">
    <property type="term" value="F:N-acetylglucosamine kinase activity"/>
    <property type="evidence" value="ECO:0007669"/>
    <property type="project" value="UniProtKB-EC"/>
</dbReference>
<proteinExistence type="predicted"/>
<dbReference type="Proteomes" id="UP000000366">
    <property type="component" value="Chromosome"/>
</dbReference>
<dbReference type="EMBL" id="CP000555">
    <property type="protein sequence ID" value="ABM95038.1"/>
    <property type="molecule type" value="Genomic_DNA"/>
</dbReference>
<dbReference type="PANTHER" id="PTHR18964">
    <property type="entry name" value="ROK (REPRESSOR, ORF, KINASE) FAMILY"/>
    <property type="match status" value="1"/>
</dbReference>
<dbReference type="InterPro" id="IPR043129">
    <property type="entry name" value="ATPase_NBD"/>
</dbReference>
<dbReference type="eggNOG" id="COG1940">
    <property type="taxonomic scope" value="Bacteria"/>
</dbReference>
<dbReference type="InterPro" id="IPR000600">
    <property type="entry name" value="ROK"/>
</dbReference>
<dbReference type="CDD" id="cd24066">
    <property type="entry name" value="ASKHA_NBD_ROK_EcFRK-like"/>
    <property type="match status" value="1"/>
</dbReference>
<evidence type="ECO:0000313" key="1">
    <source>
        <dbReference type="EMBL" id="ABM95038.1"/>
    </source>
</evidence>
<dbReference type="PANTHER" id="PTHR18964:SF174">
    <property type="entry name" value="D-ALLOSE KINASE-RELATED"/>
    <property type="match status" value="1"/>
</dbReference>
<keyword evidence="1" id="KW-0808">Transferase</keyword>
<dbReference type="HOGENOM" id="CLU_036604_0_3_4"/>
<dbReference type="SUPFAM" id="SSF53067">
    <property type="entry name" value="Actin-like ATPase domain"/>
    <property type="match status" value="1"/>
</dbReference>
<gene>
    <name evidence="1" type="ordered locus">Mpe_A2082</name>
</gene>
<sequence>MTAFAADLPTMSPSPLPALGIDLGGTKIEAMLLDDTGATRWRERIPTPPDDYRAALAAIGGLVEQARTAAGSAISVGIGTPGTRRADGAMKNANSTCLNGQPLQRDLEALLGQPIALANDANCLALSEATDGAGAGAAVVFAVILGTGCGGGVAVHGRVLQGPNGLAGEWGHNPLPWARDDERPGPACYCGTAGCIEAWLSGPAVAADHRRHGGAAIDAVAIAQGALAGDAACQASLDRHALRVARALASVVNLLDPDVIVFGGGASRLPGLIERLPSLWTPWVFGARHDPPVRTRLALSQHGDASGVRGAAWLGRAL</sequence>
<accession>A2SHJ9</accession>
<keyword evidence="1" id="KW-0418">Kinase</keyword>
<dbReference type="Gene3D" id="3.30.420.40">
    <property type="match status" value="2"/>
</dbReference>
<dbReference type="PROSITE" id="PS01125">
    <property type="entry name" value="ROK"/>
    <property type="match status" value="1"/>
</dbReference>
<protein>
    <submittedName>
        <fullName evidence="1">N-acetylglucosamine kinase</fullName>
        <ecNumber evidence="1">2.7.1.59</ecNumber>
    </submittedName>
</protein>
<dbReference type="EC" id="2.7.1.59" evidence="1"/>
<reference evidence="1 2" key="1">
    <citation type="journal article" date="2007" name="J. Bacteriol.">
        <title>Whole-genome analysis of the methyl tert-butyl ether-degrading beta-proteobacterium Methylibium petroleiphilum PM1.</title>
        <authorList>
            <person name="Kane S.R."/>
            <person name="Chakicherla A.Y."/>
            <person name="Chain P.S.G."/>
            <person name="Schmidt R."/>
            <person name="Shin M.W."/>
            <person name="Legler T.C."/>
            <person name="Scow K.M."/>
            <person name="Larimer F.W."/>
            <person name="Lucas S.M."/>
            <person name="Richardson P.M."/>
            <person name="Hristova K.R."/>
        </authorList>
    </citation>
    <scope>NUCLEOTIDE SEQUENCE [LARGE SCALE GENOMIC DNA]</scope>
    <source>
        <strain evidence="2">ATCC BAA-1232 / LMG 22953 / PM1</strain>
    </source>
</reference>
<name>A2SHJ9_METPP</name>
<dbReference type="GO" id="GO:0004396">
    <property type="term" value="F:hexokinase activity"/>
    <property type="evidence" value="ECO:0007669"/>
    <property type="project" value="TreeGrafter"/>
</dbReference>
<keyword evidence="2" id="KW-1185">Reference proteome</keyword>